<accession>A0A1Y1UNR4</accession>
<dbReference type="Proteomes" id="UP000193218">
    <property type="component" value="Unassembled WGS sequence"/>
</dbReference>
<evidence type="ECO:0000313" key="1">
    <source>
        <dbReference type="EMBL" id="ORX39659.1"/>
    </source>
</evidence>
<dbReference type="AlphaFoldDB" id="A0A1Y1UNR4"/>
<dbReference type="RefSeq" id="XP_021873444.1">
    <property type="nucleotide sequence ID" value="XM_022014607.1"/>
</dbReference>
<dbReference type="GeneID" id="33556415"/>
<reference evidence="1 2" key="1">
    <citation type="submission" date="2017-03" db="EMBL/GenBank/DDBJ databases">
        <title>Widespread Adenine N6-methylation of Active Genes in Fungi.</title>
        <authorList>
            <consortium name="DOE Joint Genome Institute"/>
            <person name="Mondo S.J."/>
            <person name="Dannebaum R.O."/>
            <person name="Kuo R.C."/>
            <person name="Louie K.B."/>
            <person name="Bewick A.J."/>
            <person name="Labutti K."/>
            <person name="Haridas S."/>
            <person name="Kuo A."/>
            <person name="Salamov A."/>
            <person name="Ahrendt S.R."/>
            <person name="Lau R."/>
            <person name="Bowen B.P."/>
            <person name="Lipzen A."/>
            <person name="Sullivan W."/>
            <person name="Andreopoulos W.B."/>
            <person name="Clum A."/>
            <person name="Lindquist E."/>
            <person name="Daum C."/>
            <person name="Northen T.R."/>
            <person name="Ramamoorthy G."/>
            <person name="Schmitz R.J."/>
            <person name="Gryganskyi A."/>
            <person name="Culley D."/>
            <person name="Magnuson J."/>
            <person name="James T.Y."/>
            <person name="O'Malley M.A."/>
            <person name="Stajich J.E."/>
            <person name="Spatafora J.W."/>
            <person name="Visel A."/>
            <person name="Grigoriev I.V."/>
        </authorList>
    </citation>
    <scope>NUCLEOTIDE SEQUENCE [LARGE SCALE GENOMIC DNA]</scope>
    <source>
        <strain evidence="1 2">NRRL Y-17943</strain>
    </source>
</reference>
<keyword evidence="2" id="KW-1185">Reference proteome</keyword>
<proteinExistence type="predicted"/>
<dbReference type="InParanoid" id="A0A1Y1UNR4"/>
<evidence type="ECO:0000313" key="2">
    <source>
        <dbReference type="Proteomes" id="UP000193218"/>
    </source>
</evidence>
<dbReference type="EMBL" id="NBSH01000002">
    <property type="protein sequence ID" value="ORX39659.1"/>
    <property type="molecule type" value="Genomic_DNA"/>
</dbReference>
<name>A0A1Y1UNR4_9TREE</name>
<gene>
    <name evidence="1" type="ORF">BD324DRAFT_614520</name>
</gene>
<organism evidence="1 2">
    <name type="scientific">Kockovaella imperatae</name>
    <dbReference type="NCBI Taxonomy" id="4999"/>
    <lineage>
        <taxon>Eukaryota</taxon>
        <taxon>Fungi</taxon>
        <taxon>Dikarya</taxon>
        <taxon>Basidiomycota</taxon>
        <taxon>Agaricomycotina</taxon>
        <taxon>Tremellomycetes</taxon>
        <taxon>Tremellales</taxon>
        <taxon>Cuniculitremaceae</taxon>
        <taxon>Kockovaella</taxon>
    </lineage>
</organism>
<comment type="caution">
    <text evidence="1">The sequence shown here is derived from an EMBL/GenBank/DDBJ whole genome shotgun (WGS) entry which is preliminary data.</text>
</comment>
<protein>
    <submittedName>
        <fullName evidence="1">Uncharacterized protein</fullName>
    </submittedName>
</protein>
<sequence>MGGDTLFTPGLGIQKSRDASKRLSLKEMSSLKSCRSSLMWLLIPKPCSSSKDLSQCLSCRC</sequence>